<dbReference type="Proteomes" id="UP000019241">
    <property type="component" value="Unassembled WGS sequence"/>
</dbReference>
<evidence type="ECO:0008006" key="3">
    <source>
        <dbReference type="Google" id="ProtNLM"/>
    </source>
</evidence>
<dbReference type="EMBL" id="AODM01000058">
    <property type="protein sequence ID" value="EUJ48687.1"/>
    <property type="molecule type" value="Genomic_DNA"/>
</dbReference>
<accession>W7DGC9</accession>
<protein>
    <recommendedName>
        <fullName evidence="3">DUF961 domain-containing protein</fullName>
    </recommendedName>
</protein>
<evidence type="ECO:0000313" key="1">
    <source>
        <dbReference type="EMBL" id="EUJ48687.1"/>
    </source>
</evidence>
<dbReference type="PATRIC" id="fig|1265822.4.peg.3481"/>
<dbReference type="Gene3D" id="2.40.50.390">
    <property type="entry name" value="Conjugative transposon protein, DUF961"/>
    <property type="match status" value="1"/>
</dbReference>
<dbReference type="RefSeq" id="WP_036064693.1">
    <property type="nucleotide sequence ID" value="NZ_AODM01000058.1"/>
</dbReference>
<name>W7DGC9_9LIST</name>
<gene>
    <name evidence="1" type="ORF">MCOL2_17117</name>
</gene>
<sequence>MAIRVNKFNKLTEDRVDIKETFGKLTFIGYDGEVMETKEDGSYNDGAIKNYRYGVKSETLGDVFPVFLPPLIDKDKMDIAFGAEVELQGVELQFFADFNSVRSKVSAENLVPVTANKAPVSPNPNKEKKRKG</sequence>
<reference evidence="1 2" key="1">
    <citation type="submission" date="2012-12" db="EMBL/GenBank/DDBJ databases">
        <title>Novel taxa of Listeriaceae from agricultural environments in the United States.</title>
        <authorList>
            <person name="den Bakker H.C."/>
            <person name="Allred A."/>
            <person name="Warchocki S."/>
            <person name="Wright E.M."/>
            <person name="Burrell A."/>
            <person name="Nightingale K.K."/>
            <person name="Kephart D."/>
            <person name="Wiedmann M."/>
        </authorList>
    </citation>
    <scope>NUCLEOTIDE SEQUENCE [LARGE SCALE GENOMIC DNA]</scope>
    <source>
        <strain evidence="1 2">FSL S10-1203</strain>
    </source>
</reference>
<dbReference type="AlphaFoldDB" id="W7DGC9"/>
<proteinExistence type="predicted"/>
<organism evidence="1 2">
    <name type="scientific">Listeria fleischmannii FSL S10-1203</name>
    <dbReference type="NCBI Taxonomy" id="1265822"/>
    <lineage>
        <taxon>Bacteria</taxon>
        <taxon>Bacillati</taxon>
        <taxon>Bacillota</taxon>
        <taxon>Bacilli</taxon>
        <taxon>Bacillales</taxon>
        <taxon>Listeriaceae</taxon>
        <taxon>Listeria</taxon>
    </lineage>
</organism>
<comment type="caution">
    <text evidence="1">The sequence shown here is derived from an EMBL/GenBank/DDBJ whole genome shotgun (WGS) entry which is preliminary data.</text>
</comment>
<evidence type="ECO:0000313" key="2">
    <source>
        <dbReference type="Proteomes" id="UP000019241"/>
    </source>
</evidence>
<dbReference type="InterPro" id="IPR038620">
    <property type="entry name" value="YdcP-like_sf"/>
</dbReference>